<dbReference type="KEGG" id="dfi:AXF13_08220"/>
<sequence length="152" mass="16578">MRKLIFLIFLITLFGGCAAKKNMPLAKPETLVDQSLHGAAESITRDLAVLTGSRQNRDYGSPTGSGDLYSSITLNWDGPIEGALSDVASKVGFKFLIEGKERPTPLLVHVRLIDRPAIMVIREIGAQTGPGEGVLVDENARTLRLVYEEKRS</sequence>
<keyword evidence="2" id="KW-1185">Reference proteome</keyword>
<dbReference type="Pfam" id="PF16816">
    <property type="entry name" value="DotD"/>
    <property type="match status" value="1"/>
</dbReference>
<dbReference type="Proteomes" id="UP000069241">
    <property type="component" value="Chromosome"/>
</dbReference>
<dbReference type="STRING" id="44742.AXF13_08220"/>
<gene>
    <name evidence="1" type="ORF">AXF13_08220</name>
</gene>
<organism evidence="1 2">
    <name type="scientific">Desulfovibrio fairfieldensis</name>
    <dbReference type="NCBI Taxonomy" id="44742"/>
    <lineage>
        <taxon>Bacteria</taxon>
        <taxon>Pseudomonadati</taxon>
        <taxon>Thermodesulfobacteriota</taxon>
        <taxon>Desulfovibrionia</taxon>
        <taxon>Desulfovibrionales</taxon>
        <taxon>Desulfovibrionaceae</taxon>
        <taxon>Desulfovibrio</taxon>
    </lineage>
</organism>
<reference evidence="2" key="1">
    <citation type="submission" date="2016-02" db="EMBL/GenBank/DDBJ databases">
        <authorList>
            <person name="Holder M.E."/>
            <person name="Ajami N.J."/>
            <person name="Petrosino J.F."/>
        </authorList>
    </citation>
    <scope>NUCLEOTIDE SEQUENCE [LARGE SCALE GENOMIC DNA]</scope>
    <source>
        <strain evidence="2">CCUG 45958</strain>
    </source>
</reference>
<dbReference type="AlphaFoldDB" id="A0A109W4A8"/>
<dbReference type="InterPro" id="IPR031817">
    <property type="entry name" value="DotD"/>
</dbReference>
<dbReference type="PROSITE" id="PS51257">
    <property type="entry name" value="PROKAR_LIPOPROTEIN"/>
    <property type="match status" value="1"/>
</dbReference>
<protein>
    <submittedName>
        <fullName evidence="1">Uncharacterized protein</fullName>
    </submittedName>
</protein>
<dbReference type="EMBL" id="CP014229">
    <property type="protein sequence ID" value="AMD90108.1"/>
    <property type="molecule type" value="Genomic_DNA"/>
</dbReference>
<evidence type="ECO:0000313" key="2">
    <source>
        <dbReference type="Proteomes" id="UP000069241"/>
    </source>
</evidence>
<dbReference type="RefSeq" id="WP_062252485.1">
    <property type="nucleotide sequence ID" value="NZ_CP014229.1"/>
</dbReference>
<accession>A0A109W4A8</accession>
<dbReference type="InterPro" id="IPR038140">
    <property type="entry name" value="DotD_sf"/>
</dbReference>
<proteinExistence type="predicted"/>
<evidence type="ECO:0000313" key="1">
    <source>
        <dbReference type="EMBL" id="AMD90108.1"/>
    </source>
</evidence>
<name>A0A109W4A8_9BACT</name>
<dbReference type="Gene3D" id="3.55.50.60">
    <property type="entry name" value="DotD protein"/>
    <property type="match status" value="1"/>
</dbReference>